<feature type="transmembrane region" description="Helical" evidence="7">
    <location>
        <begin position="311"/>
        <end position="334"/>
    </location>
</feature>
<dbReference type="InterPro" id="IPR051697">
    <property type="entry name" value="Patched_domain-protein"/>
</dbReference>
<dbReference type="InterPro" id="IPR000731">
    <property type="entry name" value="SSD"/>
</dbReference>
<keyword evidence="4 7" id="KW-1133">Transmembrane helix</keyword>
<comment type="subcellular location">
    <subcellularLocation>
        <location evidence="1">Membrane</location>
        <topology evidence="1">Multi-pass membrane protein</topology>
    </subcellularLocation>
</comment>
<accession>A0A158R6A4</accession>
<evidence type="ECO:0000256" key="7">
    <source>
        <dbReference type="SAM" id="Phobius"/>
    </source>
</evidence>
<dbReference type="Proteomes" id="UP000046393">
    <property type="component" value="Unplaced"/>
</dbReference>
<keyword evidence="6" id="KW-0325">Glycoprotein</keyword>
<protein>
    <submittedName>
        <fullName evidence="10">SSD domain-containing protein</fullName>
    </submittedName>
</protein>
<dbReference type="SUPFAM" id="SSF82866">
    <property type="entry name" value="Multidrug efflux transporter AcrB transmembrane domain"/>
    <property type="match status" value="2"/>
</dbReference>
<evidence type="ECO:0000256" key="6">
    <source>
        <dbReference type="ARBA" id="ARBA00023180"/>
    </source>
</evidence>
<feature type="domain" description="SSD" evidence="8">
    <location>
        <begin position="251"/>
        <end position="408"/>
    </location>
</feature>
<evidence type="ECO:0000313" key="10">
    <source>
        <dbReference type="WBParaSite" id="SMUV_0001053801-mRNA-1"/>
    </source>
</evidence>
<feature type="transmembrane region" description="Helical" evidence="7">
    <location>
        <begin position="20"/>
        <end position="37"/>
    </location>
</feature>
<dbReference type="GO" id="GO:0006897">
    <property type="term" value="P:endocytosis"/>
    <property type="evidence" value="ECO:0007669"/>
    <property type="project" value="TreeGrafter"/>
</dbReference>
<proteinExistence type="inferred from homology"/>
<dbReference type="Pfam" id="PF02460">
    <property type="entry name" value="Patched"/>
    <property type="match status" value="1"/>
</dbReference>
<dbReference type="AlphaFoldDB" id="A0A158R6A4"/>
<feature type="transmembrane region" description="Helical" evidence="7">
    <location>
        <begin position="283"/>
        <end position="305"/>
    </location>
</feature>
<evidence type="ECO:0000256" key="1">
    <source>
        <dbReference type="ARBA" id="ARBA00004141"/>
    </source>
</evidence>
<feature type="transmembrane region" description="Helical" evidence="7">
    <location>
        <begin position="755"/>
        <end position="780"/>
    </location>
</feature>
<comment type="similarity">
    <text evidence="2">Belongs to the patched family.</text>
</comment>
<keyword evidence="5 7" id="KW-0472">Membrane</keyword>
<dbReference type="Gene3D" id="1.20.1640.10">
    <property type="entry name" value="Multidrug efflux transporter AcrB transmembrane domain"/>
    <property type="match status" value="2"/>
</dbReference>
<dbReference type="InterPro" id="IPR003392">
    <property type="entry name" value="PTHD_SSD"/>
</dbReference>
<dbReference type="GO" id="GO:0005886">
    <property type="term" value="C:plasma membrane"/>
    <property type="evidence" value="ECO:0007669"/>
    <property type="project" value="TreeGrafter"/>
</dbReference>
<evidence type="ECO:0000256" key="2">
    <source>
        <dbReference type="ARBA" id="ARBA00005585"/>
    </source>
</evidence>
<organism evidence="9 10">
    <name type="scientific">Syphacia muris</name>
    <dbReference type="NCBI Taxonomy" id="451379"/>
    <lineage>
        <taxon>Eukaryota</taxon>
        <taxon>Metazoa</taxon>
        <taxon>Ecdysozoa</taxon>
        <taxon>Nematoda</taxon>
        <taxon>Chromadorea</taxon>
        <taxon>Rhabditida</taxon>
        <taxon>Spirurina</taxon>
        <taxon>Oxyuridomorpha</taxon>
        <taxon>Oxyuroidea</taxon>
        <taxon>Oxyuridae</taxon>
        <taxon>Syphacia</taxon>
    </lineage>
</organism>
<dbReference type="GO" id="GO:0030659">
    <property type="term" value="C:cytoplasmic vesicle membrane"/>
    <property type="evidence" value="ECO:0007669"/>
    <property type="project" value="TreeGrafter"/>
</dbReference>
<dbReference type="WBParaSite" id="SMUV_0001053801-mRNA-1">
    <property type="protein sequence ID" value="SMUV_0001053801-mRNA-1"/>
    <property type="gene ID" value="SMUV_0001053801"/>
</dbReference>
<sequence length="903" mass="101704">MRPLERCFFAYGQFLARYPLPFLLIPVILTLISTLGIKNFHSQDDIWDIYSPTNGKCRVEEKALEPFEYASSSHHYRIQILANRKDGGNLFNEQDISELMALHNFVVDNITVLNDDKLYTYNDFCGTYCNSSNLIVLAFLQAVIDNDGHSSSIQLTYPNAQALQKSLFVGYSLGNLHFSADDPTEVDEFRLFVYYFMVDLNVKNGREIAENFEKQLKIVFEAATKESTDLEFALLSRDRELEEQRKITLVSLPFLGVTAGVLVLFMILTLINFPLYKSQHVEAIFGVVSPSMALITSGGFLWAVGFPFSNILTVVPFLVITIGIDDAFLILAGWRHSNVMDSLEKRIGTTLAKSGASVTVTSVTDVLCFAVGLISNLPVVQLFCLYTSIALTVDFIYQVTFFTAVVVYCGKRQIRKDEKRRFVSKNMQPEDNDGVVQRVFMKLRGFGMAVSRDKGKVSTASEKPISADNFCPPDFGCSRRHRSTLLKFVDFLHHKATRWVVVLIFVAHIAASAYLCTLVNTDFEMENLYLKDSPLNPVSRKMQKFVLNESFVVNFVIYPVPNFQDTLVRDMFNDMVHELETIPKYTRGEIATNLWIREFADIAAFWGEDDDIWEPKKMLSYFREYGLDENSIITKKDADGDEIIAGFTWSTAYYNMQNFLEVQDLVEKRRTLIAKYSGFFNVSSHHPLEKVPTESAASAPSNFLQTAASAVILMSALVFLFVLDFGAIIAVVLSILSICIGTVGYLHLWNVRLDAVSLISMLMSIGFSVDYSAHICYHFFTQNKAKEQSDKLSRSSSRGISIIVGNDALSKGSSAHSSDCGKKDTRSKLEDTFKGVGWPVIQSGVSTAIGMIPLILVRAYVVAVFWKTVLLVTMLGLFHALFLLPVIFLIFSDLTYFIKLTFR</sequence>
<feature type="transmembrane region" description="Helical" evidence="7">
    <location>
        <begin position="836"/>
        <end position="857"/>
    </location>
</feature>
<evidence type="ECO:0000259" key="8">
    <source>
        <dbReference type="PROSITE" id="PS50156"/>
    </source>
</evidence>
<feature type="transmembrane region" description="Helical" evidence="7">
    <location>
        <begin position="247"/>
        <end position="271"/>
    </location>
</feature>
<dbReference type="PROSITE" id="PS50156">
    <property type="entry name" value="SSD"/>
    <property type="match status" value="1"/>
</dbReference>
<reference evidence="10" key="1">
    <citation type="submission" date="2016-04" db="UniProtKB">
        <authorList>
            <consortium name="WormBaseParasite"/>
        </authorList>
    </citation>
    <scope>IDENTIFICATION</scope>
</reference>
<evidence type="ECO:0000256" key="3">
    <source>
        <dbReference type="ARBA" id="ARBA00022692"/>
    </source>
</evidence>
<feature type="transmembrane region" description="Helical" evidence="7">
    <location>
        <begin position="380"/>
        <end position="410"/>
    </location>
</feature>
<feature type="transmembrane region" description="Helical" evidence="7">
    <location>
        <begin position="869"/>
        <end position="898"/>
    </location>
</feature>
<dbReference type="PANTHER" id="PTHR10796:SF103">
    <property type="entry name" value="SSD DOMAIN-CONTAINING PROTEIN"/>
    <property type="match status" value="1"/>
</dbReference>
<keyword evidence="9" id="KW-1185">Reference proteome</keyword>
<evidence type="ECO:0000256" key="4">
    <source>
        <dbReference type="ARBA" id="ARBA00022989"/>
    </source>
</evidence>
<dbReference type="PANTHER" id="PTHR10796">
    <property type="entry name" value="PATCHED-RELATED"/>
    <property type="match status" value="1"/>
</dbReference>
<name>A0A158R6A4_9BILA</name>
<dbReference type="GO" id="GO:0018996">
    <property type="term" value="P:molting cycle, collagen and cuticulin-based cuticle"/>
    <property type="evidence" value="ECO:0007669"/>
    <property type="project" value="TreeGrafter"/>
</dbReference>
<feature type="transmembrane region" description="Helical" evidence="7">
    <location>
        <begin position="728"/>
        <end position="749"/>
    </location>
</feature>
<keyword evidence="3 7" id="KW-0812">Transmembrane</keyword>
<evidence type="ECO:0000313" key="9">
    <source>
        <dbReference type="Proteomes" id="UP000046393"/>
    </source>
</evidence>
<evidence type="ECO:0000256" key="5">
    <source>
        <dbReference type="ARBA" id="ARBA00023136"/>
    </source>
</evidence>
<feature type="transmembrane region" description="Helical" evidence="7">
    <location>
        <begin position="496"/>
        <end position="515"/>
    </location>
</feature>